<organism evidence="1 2">
    <name type="scientific">Acinetobacter venetianus</name>
    <dbReference type="NCBI Taxonomy" id="52133"/>
    <lineage>
        <taxon>Bacteria</taxon>
        <taxon>Pseudomonadati</taxon>
        <taxon>Pseudomonadota</taxon>
        <taxon>Gammaproteobacteria</taxon>
        <taxon>Moraxellales</taxon>
        <taxon>Moraxellaceae</taxon>
        <taxon>Acinetobacter</taxon>
    </lineage>
</organism>
<dbReference type="EMBL" id="JRHX01000087">
    <property type="protein sequence ID" value="KXZ68760.1"/>
    <property type="molecule type" value="Genomic_DNA"/>
</dbReference>
<dbReference type="AlphaFoldDB" id="A0A150HR98"/>
<reference evidence="1 2" key="1">
    <citation type="journal article" date="2016" name="Sci. Rep.">
        <title>Genomic and phenotypic characterization of the species Acinetobacter venetianus.</title>
        <authorList>
            <person name="Fondi M."/>
            <person name="Maida I."/>
            <person name="Perrin E."/>
            <person name="Orlandini V."/>
            <person name="La Torre L."/>
            <person name="Bosi E."/>
            <person name="Negroni A."/>
            <person name="Zanaroli G."/>
            <person name="Fava F."/>
            <person name="Decorosi F."/>
            <person name="Giovannetti L."/>
            <person name="Viti C."/>
            <person name="Vaneechoutte M."/>
            <person name="Dijkshoorn L."/>
            <person name="Fani R."/>
        </authorList>
    </citation>
    <scope>NUCLEOTIDE SEQUENCE [LARGE SCALE GENOMIC DNA]</scope>
    <source>
        <strain evidence="1 2">LUH13518</strain>
    </source>
</reference>
<gene>
    <name evidence="1" type="ORF">AVENLUH13518_02920</name>
</gene>
<accession>A0A150HR98</accession>
<proteinExistence type="predicted"/>
<comment type="caution">
    <text evidence="1">The sequence shown here is derived from an EMBL/GenBank/DDBJ whole genome shotgun (WGS) entry which is preliminary data.</text>
</comment>
<evidence type="ECO:0000313" key="1">
    <source>
        <dbReference type="EMBL" id="KXZ68760.1"/>
    </source>
</evidence>
<dbReference type="RefSeq" id="WP_061525476.1">
    <property type="nucleotide sequence ID" value="NZ_JRHX01000087.1"/>
</dbReference>
<sequence>MGEKKSKQIVYEVAFGKTFNNYYAKSYSEKTLDLIDDFLDHYEVYGLGGWKGKISPSNRVPLNYENRNELIKKANHYNLWHVHIGDPQWEAPSHGKFLTSEWVIQFRRLGHKIVLLELSWHNPMYLPNDEILEEEYITLESG</sequence>
<protein>
    <submittedName>
        <fullName evidence="1">Uncharacterized protein</fullName>
    </submittedName>
</protein>
<dbReference type="Proteomes" id="UP000075544">
    <property type="component" value="Unassembled WGS sequence"/>
</dbReference>
<evidence type="ECO:0000313" key="2">
    <source>
        <dbReference type="Proteomes" id="UP000075544"/>
    </source>
</evidence>
<name>A0A150HR98_9GAMM</name>
<dbReference type="PATRIC" id="fig|52133.19.peg.2966"/>